<keyword evidence="1" id="KW-0238">DNA-binding</keyword>
<sequence>MASWKTPPFISDVHHDQRSSTPKSSHGVPYEHLFAANESDILENGSPASLSDPQQPPKPSVKRKLDFDENSSFRRKARQLENRMAGPSMTVDEGFPRGPCDVLQPLLTDMVVLDDPAPVPEDQDAAPWTSAHKRAFYEAVQECGLDFPTIVECMKRRLQKSLGKYARGKSLQAVQKYFLGVIKEVTDILETKDSSEAFLTYAVVNFGAWIDMVPGPRNKDRDIYFGALFRSGSANFTDTPPKERSAGFISLEASRKYYIRTPSCPALNRLHLSEDFARLPSVVQVRLRPRSAVSWFNVQRSGRSPLLSIALPQSSTMKFLADLLQRHWWIERTERRYLNSEIPEFTVRPVLPLDGLHWPTAMPDFGLFLNMKPQPCWSTFDRYAKMYPYHEALRRPLKNPVKEVLCPDTFDRENLYYCDDAMQEEPEQSDEDDLDSTVVEKTNNNGYNPRVLYKEYFDERGNVVWSSAKHGYVSIAEIYLIAGRDSILLLDYDWIIPEEETYTVPTNLFDREDFSEKFHRLLQIKPPPASEVSRTQAREHVDTFKNSPRKVAVQQVAQYTPQKQLRRSPQKSVSFGGEVHQPHFDMISPSPTFAQPSEVPAISSEVTLETTVTHQEVAMSHESTEVLYQYIKTHLSTSALTPSASSPVPTMALDGQNNNQNSPQCMFGQNELGELVYLVPVMAVDPAAAAAQSFLNEFIVVNQGQAASQAQNTTYPTSTSAVQPPRNARKKADVPKPAKQPASRSGRPRNADTSNCRITPSGTSVLKTILPKSQR</sequence>
<feature type="compositionally biased region" description="Polar residues" evidence="3">
    <location>
        <begin position="709"/>
        <end position="722"/>
    </location>
</feature>
<proteinExistence type="predicted"/>
<name>A0A1D1VR64_RAMVA</name>
<evidence type="ECO:0000313" key="5">
    <source>
        <dbReference type="Proteomes" id="UP000186922"/>
    </source>
</evidence>
<keyword evidence="2" id="KW-0539">Nucleus</keyword>
<comment type="caution">
    <text evidence="4">The sequence shown here is derived from an EMBL/GenBank/DDBJ whole genome shotgun (WGS) entry which is preliminary data.</text>
</comment>
<dbReference type="GO" id="GO:0003677">
    <property type="term" value="F:DNA binding"/>
    <property type="evidence" value="ECO:0007669"/>
    <property type="project" value="UniProtKB-KW"/>
</dbReference>
<feature type="region of interest" description="Disordered" evidence="3">
    <location>
        <begin position="1"/>
        <end position="95"/>
    </location>
</feature>
<dbReference type="InterPro" id="IPR055315">
    <property type="entry name" value="Cramped-like"/>
</dbReference>
<dbReference type="PANTHER" id="PTHR21677:SF1">
    <property type="entry name" value="PROTEIN CRAMPED-LIKE"/>
    <property type="match status" value="1"/>
</dbReference>
<reference evidence="4 5" key="1">
    <citation type="journal article" date="2016" name="Nat. Commun.">
        <title>Extremotolerant tardigrade genome and improved radiotolerance of human cultured cells by tardigrade-unique protein.</title>
        <authorList>
            <person name="Hashimoto T."/>
            <person name="Horikawa D.D."/>
            <person name="Saito Y."/>
            <person name="Kuwahara H."/>
            <person name="Kozuka-Hata H."/>
            <person name="Shin-I T."/>
            <person name="Minakuchi Y."/>
            <person name="Ohishi K."/>
            <person name="Motoyama A."/>
            <person name="Aizu T."/>
            <person name="Enomoto A."/>
            <person name="Kondo K."/>
            <person name="Tanaka S."/>
            <person name="Hara Y."/>
            <person name="Koshikawa S."/>
            <person name="Sagara H."/>
            <person name="Miura T."/>
            <person name="Yokobori S."/>
            <person name="Miyagawa K."/>
            <person name="Suzuki Y."/>
            <person name="Kubo T."/>
            <person name="Oyama M."/>
            <person name="Kohara Y."/>
            <person name="Fujiyama A."/>
            <person name="Arakawa K."/>
            <person name="Katayama T."/>
            <person name="Toyoda A."/>
            <person name="Kunieda T."/>
        </authorList>
    </citation>
    <scope>NUCLEOTIDE SEQUENCE [LARGE SCALE GENOMIC DNA]</scope>
    <source>
        <strain evidence="4 5">YOKOZUNA-1</strain>
    </source>
</reference>
<accession>A0A1D1VR64</accession>
<evidence type="ECO:0000256" key="2">
    <source>
        <dbReference type="ARBA" id="ARBA00023242"/>
    </source>
</evidence>
<dbReference type="GO" id="GO:0003682">
    <property type="term" value="F:chromatin binding"/>
    <property type="evidence" value="ECO:0007669"/>
    <property type="project" value="InterPro"/>
</dbReference>
<dbReference type="OrthoDB" id="515799at2759"/>
<evidence type="ECO:0000256" key="1">
    <source>
        <dbReference type="ARBA" id="ARBA00023125"/>
    </source>
</evidence>
<feature type="region of interest" description="Disordered" evidence="3">
    <location>
        <begin position="709"/>
        <end position="775"/>
    </location>
</feature>
<dbReference type="AlphaFoldDB" id="A0A1D1VR64"/>
<dbReference type="Proteomes" id="UP000186922">
    <property type="component" value="Unassembled WGS sequence"/>
</dbReference>
<evidence type="ECO:0000256" key="3">
    <source>
        <dbReference type="SAM" id="MobiDB-lite"/>
    </source>
</evidence>
<dbReference type="EMBL" id="BDGG01000010">
    <property type="protein sequence ID" value="GAV04040.1"/>
    <property type="molecule type" value="Genomic_DNA"/>
</dbReference>
<dbReference type="PANTHER" id="PTHR21677">
    <property type="entry name" value="CRAMPED PROTEIN"/>
    <property type="match status" value="1"/>
</dbReference>
<feature type="compositionally biased region" description="Polar residues" evidence="3">
    <location>
        <begin position="751"/>
        <end position="775"/>
    </location>
</feature>
<keyword evidence="5" id="KW-1185">Reference proteome</keyword>
<dbReference type="GO" id="GO:0007389">
    <property type="term" value="P:pattern specification process"/>
    <property type="evidence" value="ECO:0007669"/>
    <property type="project" value="TreeGrafter"/>
</dbReference>
<dbReference type="STRING" id="947166.A0A1D1VR64"/>
<protein>
    <submittedName>
        <fullName evidence="4">Uncharacterized protein</fullName>
    </submittedName>
</protein>
<feature type="compositionally biased region" description="Acidic residues" evidence="3">
    <location>
        <begin position="423"/>
        <end position="435"/>
    </location>
</feature>
<gene>
    <name evidence="4" type="primary">RvY_14382</name>
    <name evidence="4" type="synonym">RvY_14382.1</name>
    <name evidence="4" type="ORF">RvY_14382-1</name>
</gene>
<dbReference type="GO" id="GO:0005634">
    <property type="term" value="C:nucleus"/>
    <property type="evidence" value="ECO:0007669"/>
    <property type="project" value="TreeGrafter"/>
</dbReference>
<organism evidence="4 5">
    <name type="scientific">Ramazzottius varieornatus</name>
    <name type="common">Water bear</name>
    <name type="synonym">Tardigrade</name>
    <dbReference type="NCBI Taxonomy" id="947166"/>
    <lineage>
        <taxon>Eukaryota</taxon>
        <taxon>Metazoa</taxon>
        <taxon>Ecdysozoa</taxon>
        <taxon>Tardigrada</taxon>
        <taxon>Eutardigrada</taxon>
        <taxon>Parachela</taxon>
        <taxon>Hypsibioidea</taxon>
        <taxon>Ramazzottiidae</taxon>
        <taxon>Ramazzottius</taxon>
    </lineage>
</organism>
<evidence type="ECO:0000313" key="4">
    <source>
        <dbReference type="EMBL" id="GAV04040.1"/>
    </source>
</evidence>
<feature type="region of interest" description="Disordered" evidence="3">
    <location>
        <begin position="423"/>
        <end position="442"/>
    </location>
</feature>